<dbReference type="KEGG" id="ppsc:EHS13_30050"/>
<keyword evidence="2" id="KW-1185">Reference proteome</keyword>
<evidence type="ECO:0000313" key="2">
    <source>
        <dbReference type="Proteomes" id="UP000426246"/>
    </source>
</evidence>
<evidence type="ECO:0000313" key="1">
    <source>
        <dbReference type="EMBL" id="QGQ98820.1"/>
    </source>
</evidence>
<dbReference type="AlphaFoldDB" id="A0A6B8RR07"/>
<organism evidence="1 2">
    <name type="scientific">Paenibacillus psychroresistens</name>
    <dbReference type="NCBI Taxonomy" id="1778678"/>
    <lineage>
        <taxon>Bacteria</taxon>
        <taxon>Bacillati</taxon>
        <taxon>Bacillota</taxon>
        <taxon>Bacilli</taxon>
        <taxon>Bacillales</taxon>
        <taxon>Paenibacillaceae</taxon>
        <taxon>Paenibacillus</taxon>
    </lineage>
</organism>
<accession>A0A6B8RR07</accession>
<reference evidence="2" key="1">
    <citation type="submission" date="2018-11" db="EMBL/GenBank/DDBJ databases">
        <title>Complete genome sequence of Paenibacillus sp. ML311-T8.</title>
        <authorList>
            <person name="Nam Y.-D."/>
            <person name="Kang J."/>
            <person name="Chung W.-H."/>
            <person name="Park Y.S."/>
        </authorList>
    </citation>
    <scope>NUCLEOTIDE SEQUENCE [LARGE SCALE GENOMIC DNA]</scope>
    <source>
        <strain evidence="2">ML311-T8</strain>
    </source>
</reference>
<name>A0A6B8RR07_9BACL</name>
<proteinExistence type="predicted"/>
<dbReference type="RefSeq" id="WP_155703925.1">
    <property type="nucleotide sequence ID" value="NZ_CP034235.1"/>
</dbReference>
<dbReference type="EMBL" id="CP034235">
    <property type="protein sequence ID" value="QGQ98820.1"/>
    <property type="molecule type" value="Genomic_DNA"/>
</dbReference>
<dbReference type="Proteomes" id="UP000426246">
    <property type="component" value="Chromosome"/>
</dbReference>
<sequence length="106" mass="12149">MWKGKYIIKEHETGITVFHNTNKATMGQFFSISIYGTEADWNELMQTEEDGWPFKKLGIKDGMILVKTGPSDEQYDASTVEGKELSEEYFKLAEQIDTILSSFKII</sequence>
<protein>
    <submittedName>
        <fullName evidence="1">Uncharacterized protein</fullName>
    </submittedName>
</protein>
<gene>
    <name evidence="1" type="ORF">EHS13_30050</name>
</gene>